<dbReference type="EMBL" id="VWXF01000003">
    <property type="protein sequence ID" value="NIF21819.1"/>
    <property type="molecule type" value="Genomic_DNA"/>
</dbReference>
<sequence length="190" mass="21495">MDKEQIEQINELALALTQEQLDAMEIKITLGFLTLEHALMIEQTKGKVLNWIDWFKNHHNNLTNRFTLSVSSKGRPPMVIGAAVFSYDINNHAVNIHMVEHFKGIAFDDPLINRMGFVVLNVGFVFAKTVQATHICIINPLADAKPYYQYLTFEPVDEGVLSASLASIKDKLASLHEMNGQHDYKDLDEP</sequence>
<comment type="caution">
    <text evidence="1">The sequence shown here is derived from an EMBL/GenBank/DDBJ whole genome shotgun (WGS) entry which is preliminary data.</text>
</comment>
<evidence type="ECO:0000313" key="1">
    <source>
        <dbReference type="EMBL" id="NIF21819.1"/>
    </source>
</evidence>
<dbReference type="RefSeq" id="WP_167014048.1">
    <property type="nucleotide sequence ID" value="NZ_VWXF01000003.1"/>
</dbReference>
<organism evidence="1 2">
    <name type="scientific">Candidatus Pantoea multigeneris</name>
    <dbReference type="NCBI Taxonomy" id="2608357"/>
    <lineage>
        <taxon>Bacteria</taxon>
        <taxon>Pseudomonadati</taxon>
        <taxon>Pseudomonadota</taxon>
        <taxon>Gammaproteobacteria</taxon>
        <taxon>Enterobacterales</taxon>
        <taxon>Erwiniaceae</taxon>
        <taxon>Pantoea</taxon>
    </lineage>
</organism>
<reference evidence="1 2" key="1">
    <citation type="journal article" date="2019" name="bioRxiv">
        <title>Bacteria contribute to plant secondary compound degradation in a generalist herbivore system.</title>
        <authorList>
            <person name="Francoeur C.B."/>
            <person name="Khadempour L."/>
            <person name="Moreira-Soto R.D."/>
            <person name="Gotting K."/>
            <person name="Book A.J."/>
            <person name="Pinto-Tomas A.A."/>
            <person name="Keefover-Ring K."/>
            <person name="Currie C.R."/>
        </authorList>
    </citation>
    <scope>NUCLEOTIDE SEQUENCE [LARGE SCALE GENOMIC DNA]</scope>
    <source>
        <strain evidence="1">Acro-835</strain>
    </source>
</reference>
<gene>
    <name evidence="1" type="ORF">F3J40_09450</name>
</gene>
<dbReference type="Proteomes" id="UP001515683">
    <property type="component" value="Unassembled WGS sequence"/>
</dbReference>
<protein>
    <submittedName>
        <fullName evidence="1">Uncharacterized protein</fullName>
    </submittedName>
</protein>
<keyword evidence="2" id="KW-1185">Reference proteome</keyword>
<name>A0ABX0RDR6_9GAMM</name>
<accession>A0ABX0RDR6</accession>
<proteinExistence type="predicted"/>
<evidence type="ECO:0000313" key="2">
    <source>
        <dbReference type="Proteomes" id="UP001515683"/>
    </source>
</evidence>